<dbReference type="EC" id="1.13.11.63" evidence="1"/>
<feature type="transmembrane region" description="Helical" evidence="1">
    <location>
        <begin position="182"/>
        <end position="204"/>
    </location>
</feature>
<comment type="similarity">
    <text evidence="1">Belongs to the Brp/Blh beta-carotene diooxygenase family.</text>
</comment>
<protein>
    <recommendedName>
        <fullName evidence="1">Probable beta-carotene 15,15'-dioxygenase</fullName>
        <ecNumber evidence="1">1.13.11.63</ecNumber>
    </recommendedName>
</protein>
<keyword evidence="1" id="KW-0812">Transmembrane</keyword>
<accession>A0A6M1T7G6</accession>
<keyword evidence="1" id="KW-1003">Cell membrane</keyword>
<comment type="caution">
    <text evidence="2">The sequence shown here is derived from an EMBL/GenBank/DDBJ whole genome shotgun (WGS) entry which is preliminary data.</text>
</comment>
<comment type="function">
    <text evidence="1">Catalyzes the cleavage of beta-carotene at its central double bond (15,15') to yield two molecules of all-trans-retinal.</text>
</comment>
<keyword evidence="1" id="KW-0479">Metal-binding</keyword>
<feature type="transmembrane region" description="Helical" evidence="1">
    <location>
        <begin position="144"/>
        <end position="162"/>
    </location>
</feature>
<dbReference type="GO" id="GO:0005886">
    <property type="term" value="C:plasma membrane"/>
    <property type="evidence" value="ECO:0007669"/>
    <property type="project" value="UniProtKB-SubCell"/>
</dbReference>
<dbReference type="RefSeq" id="WP_165140297.1">
    <property type="nucleotide sequence ID" value="NZ_JAALLT010000002.1"/>
</dbReference>
<keyword evidence="1 2" id="KW-0560">Oxidoreductase</keyword>
<feature type="transmembrane region" description="Helical" evidence="1">
    <location>
        <begin position="54"/>
        <end position="84"/>
    </location>
</feature>
<evidence type="ECO:0000313" key="2">
    <source>
        <dbReference type="EMBL" id="NGP76183.1"/>
    </source>
</evidence>
<dbReference type="Pfam" id="PF15461">
    <property type="entry name" value="BCD"/>
    <property type="match status" value="1"/>
</dbReference>
<dbReference type="GO" id="GO:0003834">
    <property type="term" value="F:beta-carotene 15,15'-dioxygenase activity"/>
    <property type="evidence" value="ECO:0007669"/>
    <property type="project" value="UniProtKB-EC"/>
</dbReference>
<feature type="binding site" evidence="1">
    <location>
        <position position="205"/>
    </location>
    <ligand>
        <name>Fe cation</name>
        <dbReference type="ChEBI" id="CHEBI:24875"/>
    </ligand>
</feature>
<dbReference type="HAMAP" id="MF_02093">
    <property type="entry name" value="Beta_carotene_diox"/>
    <property type="match status" value="1"/>
</dbReference>
<sequence length="287" mass="33223">MLFTQTMVSLRYYFLALSMLLIGIPHGAIDHIISSRLYDLKGSISDQLKFYIPYLLLMFLMALVWILSGIAGFILFVIITIYHFGQADIEHLDLPDSSKRVLTISRGLMILSLVIFVDFNYTLPVIGEATGVALQEIEWLYNNSYLLAILLGLQHPFLMSFLTYQNKERFELSWWYPVLDSIVILFLFLFNDPIIGFSLYFALWHSMGHFLEMKDFFNKMGESLSVWKFYKLALPFSSISLFGLAFIYLINNSFGLEEKMVSLLFILISVLTLPHVLVVEKMLKTKR</sequence>
<dbReference type="GO" id="GO:0010436">
    <property type="term" value="F:carotenoid dioxygenase activity"/>
    <property type="evidence" value="ECO:0007669"/>
    <property type="project" value="UniProtKB-UniRule"/>
</dbReference>
<comment type="catalytic activity">
    <reaction evidence="1">
        <text>all-trans-beta-carotene + O2 = 2 all-trans-retinal</text>
        <dbReference type="Rhea" id="RHEA:32887"/>
        <dbReference type="ChEBI" id="CHEBI:15379"/>
        <dbReference type="ChEBI" id="CHEBI:17579"/>
        <dbReference type="ChEBI" id="CHEBI:17898"/>
        <dbReference type="EC" id="1.13.11.63"/>
    </reaction>
</comment>
<feature type="transmembrane region" description="Helical" evidence="1">
    <location>
        <begin position="229"/>
        <end position="250"/>
    </location>
</feature>
<gene>
    <name evidence="2" type="ORF">G3570_06040</name>
</gene>
<keyword evidence="1" id="KW-0472">Membrane</keyword>
<dbReference type="InterPro" id="IPR022270">
    <property type="entry name" value="Blh_diox"/>
</dbReference>
<comment type="cofactor">
    <cofactor evidence="1">
        <name>Fe(2+)</name>
        <dbReference type="ChEBI" id="CHEBI:29033"/>
    </cofactor>
</comment>
<reference evidence="2 3" key="1">
    <citation type="submission" date="2020-02" db="EMBL/GenBank/DDBJ databases">
        <title>Balneolaceae bacterium YR4-1, complete genome.</title>
        <authorList>
            <person name="Li Y."/>
            <person name="Wu S."/>
        </authorList>
    </citation>
    <scope>NUCLEOTIDE SEQUENCE [LARGE SCALE GENOMIC DNA]</scope>
    <source>
        <strain evidence="2 3">YR4-1</strain>
    </source>
</reference>
<feature type="binding site" evidence="1">
    <location>
        <position position="209"/>
    </location>
    <ligand>
        <name>Fe cation</name>
        <dbReference type="ChEBI" id="CHEBI:24875"/>
    </ligand>
</feature>
<dbReference type="GO" id="GO:0005506">
    <property type="term" value="F:iron ion binding"/>
    <property type="evidence" value="ECO:0007669"/>
    <property type="project" value="UniProtKB-UniRule"/>
</dbReference>
<dbReference type="NCBIfam" id="TIGR03753">
    <property type="entry name" value="blh_monoox"/>
    <property type="match status" value="1"/>
</dbReference>
<dbReference type="EMBL" id="JAALLT010000002">
    <property type="protein sequence ID" value="NGP76183.1"/>
    <property type="molecule type" value="Genomic_DNA"/>
</dbReference>
<proteinExistence type="inferred from homology"/>
<feature type="transmembrane region" description="Helical" evidence="1">
    <location>
        <begin position="12"/>
        <end position="33"/>
    </location>
</feature>
<name>A0A6M1T7G6_9BACT</name>
<dbReference type="Proteomes" id="UP000473278">
    <property type="component" value="Unassembled WGS sequence"/>
</dbReference>
<keyword evidence="3" id="KW-1185">Reference proteome</keyword>
<feature type="binding site" evidence="1">
    <location>
        <position position="26"/>
    </location>
    <ligand>
        <name>Fe cation</name>
        <dbReference type="ChEBI" id="CHEBI:24875"/>
    </ligand>
</feature>
<dbReference type="GO" id="GO:0016121">
    <property type="term" value="P:carotene catabolic process"/>
    <property type="evidence" value="ECO:0007669"/>
    <property type="project" value="UniProtKB-UniRule"/>
</dbReference>
<feature type="binding site" evidence="1">
    <location>
        <position position="83"/>
    </location>
    <ligand>
        <name>Fe cation</name>
        <dbReference type="ChEBI" id="CHEBI:24875"/>
    </ligand>
</feature>
<evidence type="ECO:0000256" key="1">
    <source>
        <dbReference type="HAMAP-Rule" id="MF_02093"/>
    </source>
</evidence>
<dbReference type="AlphaFoldDB" id="A0A6M1T7G6"/>
<comment type="subcellular location">
    <subcellularLocation>
        <location evidence="1">Cell membrane</location>
        <topology evidence="1">Multi-pass membrane protein</topology>
    </subcellularLocation>
</comment>
<evidence type="ECO:0000313" key="3">
    <source>
        <dbReference type="Proteomes" id="UP000473278"/>
    </source>
</evidence>
<organism evidence="2 3">
    <name type="scientific">Halalkalibaculum roseum</name>
    <dbReference type="NCBI Taxonomy" id="2709311"/>
    <lineage>
        <taxon>Bacteria</taxon>
        <taxon>Pseudomonadati</taxon>
        <taxon>Balneolota</taxon>
        <taxon>Balneolia</taxon>
        <taxon>Balneolales</taxon>
        <taxon>Balneolaceae</taxon>
        <taxon>Halalkalibaculum</taxon>
    </lineage>
</organism>
<comment type="caution">
    <text evidence="1">Lacks conserved residue(s) required for the propagation of feature annotation.</text>
</comment>
<feature type="transmembrane region" description="Helical" evidence="1">
    <location>
        <begin position="262"/>
        <end position="279"/>
    </location>
</feature>
<keyword evidence="1 2" id="KW-0223">Dioxygenase</keyword>
<keyword evidence="1" id="KW-1133">Transmembrane helix</keyword>
<keyword evidence="1" id="KW-0408">Iron</keyword>